<dbReference type="RefSeq" id="WP_092533423.1">
    <property type="nucleotide sequence ID" value="NZ_FNKQ01000001.1"/>
</dbReference>
<protein>
    <recommendedName>
        <fullName evidence="5">DUF2238 domain-containing protein</fullName>
    </recommendedName>
</protein>
<dbReference type="Pfam" id="PF09997">
    <property type="entry name" value="DUF2238"/>
    <property type="match status" value="1"/>
</dbReference>
<accession>A0A1H0YW84</accession>
<dbReference type="Proteomes" id="UP000255421">
    <property type="component" value="Unassembled WGS sequence"/>
</dbReference>
<reference evidence="2" key="2">
    <citation type="submission" date="2016-10" db="EMBL/GenBank/DDBJ databases">
        <authorList>
            <person name="de Groot N.N."/>
        </authorList>
    </citation>
    <scope>NUCLEOTIDE SEQUENCE [LARGE SCALE GENOMIC DNA]</scope>
    <source>
        <strain evidence="2">CGMCC 1.12397</strain>
    </source>
</reference>
<evidence type="ECO:0000313" key="1">
    <source>
        <dbReference type="EMBL" id="RDI72704.1"/>
    </source>
</evidence>
<dbReference type="Proteomes" id="UP000199289">
    <property type="component" value="Unassembled WGS sequence"/>
</dbReference>
<dbReference type="AlphaFoldDB" id="A0A1H0YW84"/>
<proteinExistence type="predicted"/>
<name>A0A1H0YW84_9EURY</name>
<dbReference type="OrthoDB" id="313603at2157"/>
<organism evidence="2 3">
    <name type="scientific">Halopelagius longus</name>
    <dbReference type="NCBI Taxonomy" id="1236180"/>
    <lineage>
        <taxon>Archaea</taxon>
        <taxon>Methanobacteriati</taxon>
        <taxon>Methanobacteriota</taxon>
        <taxon>Stenosarchaea group</taxon>
        <taxon>Halobacteria</taxon>
        <taxon>Halobacteriales</taxon>
        <taxon>Haloferacaceae</taxon>
    </lineage>
</organism>
<evidence type="ECO:0008006" key="5">
    <source>
        <dbReference type="Google" id="ProtNLM"/>
    </source>
</evidence>
<evidence type="ECO:0000313" key="3">
    <source>
        <dbReference type="Proteomes" id="UP000199289"/>
    </source>
</evidence>
<reference evidence="3" key="1">
    <citation type="submission" date="2016-10" db="EMBL/GenBank/DDBJ databases">
        <authorList>
            <person name="Varghese N."/>
            <person name="Submissions S."/>
        </authorList>
    </citation>
    <scope>NUCLEOTIDE SEQUENCE [LARGE SCALE GENOMIC DNA]</scope>
    <source>
        <strain evidence="3">CGMCC 1.12397</strain>
    </source>
</reference>
<dbReference type="EMBL" id="FNKQ01000001">
    <property type="protein sequence ID" value="SDQ19368.1"/>
    <property type="molecule type" value="Genomic_DNA"/>
</dbReference>
<keyword evidence="4" id="KW-1185">Reference proteome</keyword>
<gene>
    <name evidence="1" type="ORF">DWB78_13775</name>
    <name evidence="2" type="ORF">SAMN05216278_0875</name>
</gene>
<sequence length="186" mass="20722">MTRDTRTPAEKGIKGATLAVFVEGFRRRDPNAVVNGVLMFAATFLPDIAERLYDVEFRPWQRAYADAAMLAHAVGMLGPYDETWWWDHVTHAFSATLLGGLTHVVSRRRGRNSPRDVFAAVVGGGLLWEAMEYTVHSVSDRLGIEPVLVYYGPYDTVKDLLFNVVGAGLVVAFGDRYLRNLTEDAD</sequence>
<evidence type="ECO:0000313" key="2">
    <source>
        <dbReference type="EMBL" id="SDQ19368.1"/>
    </source>
</evidence>
<evidence type="ECO:0000313" key="4">
    <source>
        <dbReference type="Proteomes" id="UP000255421"/>
    </source>
</evidence>
<reference evidence="1 4" key="3">
    <citation type="submission" date="2018-07" db="EMBL/GenBank/DDBJ databases">
        <title>Genome sequence of extremly halophilic archaeon Halopelagius longus strain BC12-B1.</title>
        <authorList>
            <person name="Zhang X."/>
        </authorList>
    </citation>
    <scope>NUCLEOTIDE SEQUENCE [LARGE SCALE GENOMIC DNA]</scope>
    <source>
        <strain evidence="1 4">BC12-B1</strain>
    </source>
</reference>
<dbReference type="InterPro" id="IPR014509">
    <property type="entry name" value="YjdF-like"/>
</dbReference>
<dbReference type="EMBL" id="QQST01000001">
    <property type="protein sequence ID" value="RDI72704.1"/>
    <property type="molecule type" value="Genomic_DNA"/>
</dbReference>